<dbReference type="EMBL" id="MF768985">
    <property type="protein sequence ID" value="ATU83975.1"/>
    <property type="molecule type" value="Genomic_DNA"/>
</dbReference>
<evidence type="ECO:0000313" key="1">
    <source>
        <dbReference type="EMBL" id="ATU83975.1"/>
    </source>
</evidence>
<protein>
    <submittedName>
        <fullName evidence="1">ORF390</fullName>
    </submittedName>
</protein>
<dbReference type="Proteomes" id="UP000267516">
    <property type="component" value="Segment"/>
</dbReference>
<name>A0A2D3I6G6_9VIRU</name>
<proteinExistence type="predicted"/>
<sequence length="71" mass="8551">MLHLPWQLHNSPHRHSLHHFLHRFRYWPHCSGSGEQKRRRCHIFLDILVFVDRVSPSSPTSCLPKQLPYQT</sequence>
<reference evidence="1" key="1">
    <citation type="journal article" date="2018" name="Aquaculture">
        <title>Complete genome sequence of a white spot syndrome virus associated with a disease incursion in Australia.</title>
        <authorList>
            <person name="Oakey J."/>
            <person name="Smith C.S."/>
        </authorList>
    </citation>
    <scope>NUCLEOTIDE SEQUENCE [LARGE SCALE GENOMIC DNA]</scope>
    <source>
        <strain evidence="1">WSSV-AU</strain>
    </source>
</reference>
<organism evidence="1">
    <name type="scientific">White spot syndrome virus</name>
    <dbReference type="NCBI Taxonomy" id="342409"/>
    <lineage>
        <taxon>Viruses</taxon>
        <taxon>Viruses incertae sedis</taxon>
        <taxon>Naldaviricetes</taxon>
        <taxon>Nimaviridae</taxon>
        <taxon>Whispovirus</taxon>
    </lineage>
</organism>
<accession>A0A2D3I6G6</accession>